<keyword evidence="5" id="KW-1185">Reference proteome</keyword>
<evidence type="ECO:0000313" key="5">
    <source>
        <dbReference type="Proteomes" id="UP000247696"/>
    </source>
</evidence>
<feature type="region of interest" description="Disordered" evidence="1">
    <location>
        <begin position="1"/>
        <end position="28"/>
    </location>
</feature>
<accession>A0A2Z3YN25</accession>
<feature type="transmembrane region" description="Helical" evidence="2">
    <location>
        <begin position="155"/>
        <end position="175"/>
    </location>
</feature>
<proteinExistence type="predicted"/>
<keyword evidence="2" id="KW-0812">Transmembrane</keyword>
<keyword evidence="2" id="KW-0472">Membrane</keyword>
<name>A0A2Z3YN25_9CORY</name>
<dbReference type="AlphaFoldDB" id="A0A2Z3YN25"/>
<evidence type="ECO:0000256" key="2">
    <source>
        <dbReference type="SAM" id="Phobius"/>
    </source>
</evidence>
<dbReference type="InterPro" id="IPR027383">
    <property type="entry name" value="Znf_put"/>
</dbReference>
<feature type="domain" description="Putative zinc-finger" evidence="3">
    <location>
        <begin position="4"/>
        <end position="39"/>
    </location>
</feature>
<evidence type="ECO:0000313" key="4">
    <source>
        <dbReference type="EMBL" id="AWT25676.1"/>
    </source>
</evidence>
<dbReference type="Proteomes" id="UP000247696">
    <property type="component" value="Chromosome"/>
</dbReference>
<keyword evidence="2" id="KW-1133">Transmembrane helix</keyword>
<protein>
    <recommendedName>
        <fullName evidence="3">Putative zinc-finger domain-containing protein</fullName>
    </recommendedName>
</protein>
<dbReference type="KEGG" id="cpre:Csp1_08680"/>
<gene>
    <name evidence="4" type="ORF">Csp1_08680</name>
</gene>
<dbReference type="EMBL" id="CP024988">
    <property type="protein sequence ID" value="AWT25676.1"/>
    <property type="molecule type" value="Genomic_DNA"/>
</dbReference>
<organism evidence="4 5">
    <name type="scientific">Corynebacterium provencense</name>
    <dbReference type="NCBI Taxonomy" id="1737425"/>
    <lineage>
        <taxon>Bacteria</taxon>
        <taxon>Bacillati</taxon>
        <taxon>Actinomycetota</taxon>
        <taxon>Actinomycetes</taxon>
        <taxon>Mycobacteriales</taxon>
        <taxon>Corynebacteriaceae</taxon>
        <taxon>Corynebacterium</taxon>
    </lineage>
</organism>
<feature type="transmembrane region" description="Helical" evidence="2">
    <location>
        <begin position="211"/>
        <end position="231"/>
    </location>
</feature>
<feature type="transmembrane region" description="Helical" evidence="2">
    <location>
        <begin position="182"/>
        <end position="199"/>
    </location>
</feature>
<dbReference type="STRING" id="1737425.GCA_900049755_00422"/>
<feature type="transmembrane region" description="Helical" evidence="2">
    <location>
        <begin position="100"/>
        <end position="122"/>
    </location>
</feature>
<reference evidence="5" key="1">
    <citation type="submission" date="2017-11" db="EMBL/GenBank/DDBJ databases">
        <title>Otitis media/interna in a cat caused by the recently described species Corynebacterium provencense.</title>
        <authorList>
            <person name="Kittl S."/>
            <person name="Brodard I."/>
            <person name="Rychener L."/>
            <person name="Jores J."/>
            <person name="Roosje P."/>
            <person name="Gobeli Brawand S."/>
        </authorList>
    </citation>
    <scope>NUCLEOTIDE SEQUENCE [LARGE SCALE GENOMIC DNA]</scope>
    <source>
        <strain evidence="5">17KM38</strain>
    </source>
</reference>
<dbReference type="OrthoDB" id="5197868at2"/>
<dbReference type="Pfam" id="PF13490">
    <property type="entry name" value="zf-HC2"/>
    <property type="match status" value="1"/>
</dbReference>
<dbReference type="RefSeq" id="WP_066583508.1">
    <property type="nucleotide sequence ID" value="NZ_CABKVS010000001.1"/>
</dbReference>
<evidence type="ECO:0000256" key="1">
    <source>
        <dbReference type="SAM" id="MobiDB-lite"/>
    </source>
</evidence>
<evidence type="ECO:0000259" key="3">
    <source>
        <dbReference type="Pfam" id="PF13490"/>
    </source>
</evidence>
<sequence>MEHDEARAALSARLDGEPEPAGTDPDAVDAHLDACQECREWFAEAAELNRRLRLSVAVDPATADSTGPGDAAALARQMADLAEQSPGLSHQLRSRSLPLVLCRVAMVVLALAYITWSVILLVQATGVPDAPEFTAPGDGAGGEVANSGDPELARLSVDAATVRLALAAGLIWGAWRPRAAPGLLPVFLALWGFGAGFSTRDLVLGYLEPSTVVGLLLHLASCAAVGGVWLARHHAVSPLRDSLRALGARPVAYSPRDAERNSTWRPGDSG</sequence>